<dbReference type="GO" id="GO:0006397">
    <property type="term" value="P:mRNA processing"/>
    <property type="evidence" value="ECO:0007669"/>
    <property type="project" value="UniProtKB-KW"/>
</dbReference>
<dbReference type="EC" id="2.7.7.19" evidence="11"/>
<feature type="binding site" evidence="12">
    <location>
        <position position="216"/>
    </location>
    <ligand>
        <name>ATP</name>
        <dbReference type="ChEBI" id="CHEBI:30616"/>
    </ligand>
</feature>
<dbReference type="InterPro" id="IPR007012">
    <property type="entry name" value="PolA_pol_cen_dom"/>
</dbReference>
<keyword evidence="10 11" id="KW-0539">Nucleus</keyword>
<keyword evidence="4 11" id="KW-0507">mRNA processing</keyword>
<keyword evidence="15" id="KW-1133">Transmembrane helix</keyword>
<feature type="binding site" evidence="12">
    <location>
        <begin position="234"/>
        <end position="235"/>
    </location>
    <ligand>
        <name>ATP</name>
        <dbReference type="ChEBI" id="CHEBI:30616"/>
    </ligand>
</feature>
<comment type="similarity">
    <text evidence="3 11">Belongs to the poly(A) polymerase family.</text>
</comment>
<dbReference type="SUPFAM" id="SSF55003">
    <property type="entry name" value="PAP/Archaeal CCA-adding enzyme, C-terminal domain"/>
    <property type="match status" value="1"/>
</dbReference>
<dbReference type="Gene3D" id="1.10.1410.10">
    <property type="match status" value="1"/>
</dbReference>
<comment type="caution">
    <text evidence="19">The sequence shown here is derived from an EMBL/GenBank/DDBJ whole genome shotgun (WGS) entry which is preliminary data.</text>
</comment>
<feature type="region of interest" description="Disordered" evidence="14">
    <location>
        <begin position="439"/>
        <end position="468"/>
    </location>
</feature>
<dbReference type="OrthoDB" id="412748at2759"/>
<feature type="binding site" evidence="13">
    <location>
        <position position="101"/>
    </location>
    <ligand>
        <name>Mg(2+)</name>
        <dbReference type="ChEBI" id="CHEBI:18420"/>
        <label>2</label>
        <note>catalytic</note>
    </ligand>
</feature>
<feature type="binding site" evidence="12">
    <location>
        <begin position="88"/>
        <end position="90"/>
    </location>
    <ligand>
        <name>ATP</name>
        <dbReference type="ChEBI" id="CHEBI:30616"/>
    </ligand>
</feature>
<protein>
    <recommendedName>
        <fullName evidence="11">Poly(A) polymerase</fullName>
        <ecNumber evidence="11">2.7.7.19</ecNumber>
    </recommendedName>
</protein>
<dbReference type="GO" id="GO:0005524">
    <property type="term" value="F:ATP binding"/>
    <property type="evidence" value="ECO:0007669"/>
    <property type="project" value="UniProtKB-UniRule"/>
</dbReference>
<feature type="compositionally biased region" description="Basic and acidic residues" evidence="14">
    <location>
        <begin position="552"/>
        <end position="563"/>
    </location>
</feature>
<dbReference type="GO" id="GO:0031123">
    <property type="term" value="P:RNA 3'-end processing"/>
    <property type="evidence" value="ECO:0007669"/>
    <property type="project" value="InterPro"/>
</dbReference>
<evidence type="ECO:0000256" key="8">
    <source>
        <dbReference type="ARBA" id="ARBA00022840"/>
    </source>
</evidence>
<evidence type="ECO:0000256" key="15">
    <source>
        <dbReference type="SAM" id="Phobius"/>
    </source>
</evidence>
<comment type="subcellular location">
    <subcellularLocation>
        <location evidence="2 11">Nucleus</location>
    </subcellularLocation>
</comment>
<dbReference type="PANTHER" id="PTHR10682">
    <property type="entry name" value="POLY A POLYMERASE"/>
    <property type="match status" value="1"/>
</dbReference>
<evidence type="ECO:0000256" key="10">
    <source>
        <dbReference type="ARBA" id="ARBA00023242"/>
    </source>
</evidence>
<evidence type="ECO:0000256" key="14">
    <source>
        <dbReference type="SAM" id="MobiDB-lite"/>
    </source>
</evidence>
<dbReference type="EMBL" id="JANBQB010000143">
    <property type="protein sequence ID" value="KAJ1980972.1"/>
    <property type="molecule type" value="Genomic_DNA"/>
</dbReference>
<gene>
    <name evidence="19" type="primary">PAP1</name>
    <name evidence="19" type="ORF">H4R34_002257</name>
</gene>
<feature type="binding site" evidence="12">
    <location>
        <begin position="101"/>
        <end position="103"/>
    </location>
    <ligand>
        <name>ATP</name>
        <dbReference type="ChEBI" id="CHEBI:30616"/>
    </ligand>
</feature>
<sequence length="705" mass="78258">MNRPYRQLGVTRPISLEQPTAHELEVTTALLETLKAEGLYESEEESRRREIVLGKLDKMVKDFVYKVSIARNSSEADAREAGGKIFTFGSYRLGVHGAGADIDTLCVVPAHVSREDFFTVMHDMLKQRPEVTELTSVPEAYVPVIKMYFSGIPIDFVFARLARPTVPPGLELFDNRLLQYLDDQCIRSLNGSRVTDEILRLVPNVDTFRTALRCIKLWAKRRAIYSNVMGFFGGVVWAMLVARVCQLYPNACGGAIVFRFFRIMHQWNWPQPVLLKEIEDGPLSIPVWNPRLNAKDRYHRMPVITPAYPSMCATHNVSESTKQLMVTEFKKAFDVVDDIMLDKAKWEDLFQKHDFFTRYRNYIQVIASSDSQDRQLIWAGMIESRLRQLVGKLDDLDMLKVAHPFIKGFERNFECATAEEASEVKRGIIPPTAIPITSVTESVASSDARPTTENTASSDRSSSPVTTADKQSVYTTSFYIGILVTDPKPGGEPSRLDVSWPTQEYINLVKAWPHFEDEHMGVVVRRVRRSMLPTDVYEGQPPPPPPSASKRTKSDNGTDKGPEADADADAQSAPAKKLRSQSSIEPLLPDSIPDGTAISIGELARLKSQRKNASTPSDLDQADGTGTTDTASDNDGDRTKNASSPTATAAVNGNGTTKTIPVVTAGREQTVTTRLPVHGSTASASVGLTKRPEIKLRLTKPLQGE</sequence>
<reference evidence="19" key="1">
    <citation type="submission" date="2022-07" db="EMBL/GenBank/DDBJ databases">
        <title>Phylogenomic reconstructions and comparative analyses of Kickxellomycotina fungi.</title>
        <authorList>
            <person name="Reynolds N.K."/>
            <person name="Stajich J.E."/>
            <person name="Barry K."/>
            <person name="Grigoriev I.V."/>
            <person name="Crous P."/>
            <person name="Smith M.E."/>
        </authorList>
    </citation>
    <scope>NUCLEOTIDE SEQUENCE</scope>
    <source>
        <strain evidence="19">RSA 567</strain>
    </source>
</reference>
<dbReference type="CDD" id="cd05402">
    <property type="entry name" value="NT_PAP_TUTase"/>
    <property type="match status" value="1"/>
</dbReference>
<keyword evidence="19" id="KW-0548">Nucleotidyltransferase</keyword>
<keyword evidence="20" id="KW-1185">Reference proteome</keyword>
<dbReference type="InterPro" id="IPR048840">
    <property type="entry name" value="PolA_pol_NTPase"/>
</dbReference>
<evidence type="ECO:0000256" key="3">
    <source>
        <dbReference type="ARBA" id="ARBA00010912"/>
    </source>
</evidence>
<dbReference type="Pfam" id="PF20750">
    <property type="entry name" value="PAP_NTPase"/>
    <property type="match status" value="1"/>
</dbReference>
<evidence type="ECO:0000259" key="18">
    <source>
        <dbReference type="Pfam" id="PF20750"/>
    </source>
</evidence>
<feature type="binding site" evidence="13">
    <location>
        <position position="103"/>
    </location>
    <ligand>
        <name>Mg(2+)</name>
        <dbReference type="ChEBI" id="CHEBI:18420"/>
        <label>2</label>
        <note>catalytic</note>
    </ligand>
</feature>
<dbReference type="SUPFAM" id="SSF81301">
    <property type="entry name" value="Nucleotidyltransferase"/>
    <property type="match status" value="1"/>
</dbReference>
<dbReference type="Gene3D" id="3.30.460.10">
    <property type="entry name" value="Beta Polymerase, domain 2"/>
    <property type="match status" value="1"/>
</dbReference>
<feature type="binding site" evidence="12">
    <location>
        <position position="155"/>
    </location>
    <ligand>
        <name>ATP</name>
        <dbReference type="ChEBI" id="CHEBI:30616"/>
    </ligand>
</feature>
<keyword evidence="5 11" id="KW-0808">Transferase</keyword>
<evidence type="ECO:0000256" key="12">
    <source>
        <dbReference type="PIRSR" id="PIRSR018425-1"/>
    </source>
</evidence>
<feature type="domain" description="Poly(A) polymerase nucleotidyltransferase" evidence="18">
    <location>
        <begin position="9"/>
        <end position="202"/>
    </location>
</feature>
<feature type="transmembrane region" description="Helical" evidence="15">
    <location>
        <begin position="223"/>
        <end position="242"/>
    </location>
</feature>
<feature type="binding site" evidence="13">
    <location>
        <position position="101"/>
    </location>
    <ligand>
        <name>Mg(2+)</name>
        <dbReference type="ChEBI" id="CHEBI:18420"/>
        <label>1</label>
        <note>catalytic</note>
    </ligand>
</feature>
<organism evidence="19 20">
    <name type="scientific">Dimargaris verticillata</name>
    <dbReference type="NCBI Taxonomy" id="2761393"/>
    <lineage>
        <taxon>Eukaryota</taxon>
        <taxon>Fungi</taxon>
        <taxon>Fungi incertae sedis</taxon>
        <taxon>Zoopagomycota</taxon>
        <taxon>Kickxellomycotina</taxon>
        <taxon>Dimargaritomycetes</taxon>
        <taxon>Dimargaritales</taxon>
        <taxon>Dimargaritaceae</taxon>
        <taxon>Dimargaris</taxon>
    </lineage>
</organism>
<dbReference type="FunFam" id="1.10.1410.10:FF:000001">
    <property type="entry name" value="Putative poly(A) polymerase gamma"/>
    <property type="match status" value="1"/>
</dbReference>
<comment type="cofactor">
    <cofactor evidence="1">
        <name>Mn(2+)</name>
        <dbReference type="ChEBI" id="CHEBI:29035"/>
    </cofactor>
</comment>
<evidence type="ECO:0000259" key="17">
    <source>
        <dbReference type="Pfam" id="PF04928"/>
    </source>
</evidence>
<evidence type="ECO:0000313" key="19">
    <source>
        <dbReference type="EMBL" id="KAJ1980972.1"/>
    </source>
</evidence>
<keyword evidence="8 11" id="KW-0067">ATP-binding</keyword>
<proteinExistence type="inferred from homology"/>
<dbReference type="InterPro" id="IPR043519">
    <property type="entry name" value="NT_sf"/>
</dbReference>
<keyword evidence="15" id="KW-0472">Membrane</keyword>
<dbReference type="GO" id="GO:0005634">
    <property type="term" value="C:nucleus"/>
    <property type="evidence" value="ECO:0007669"/>
    <property type="project" value="UniProtKB-SubCell"/>
</dbReference>
<evidence type="ECO:0000256" key="1">
    <source>
        <dbReference type="ARBA" id="ARBA00001936"/>
    </source>
</evidence>
<dbReference type="PIRSF" id="PIRSF018425">
    <property type="entry name" value="PolyA_polymerase"/>
    <property type="match status" value="1"/>
</dbReference>
<feature type="binding site" evidence="13">
    <location>
        <position position="103"/>
    </location>
    <ligand>
        <name>Mg(2+)</name>
        <dbReference type="ChEBI" id="CHEBI:18420"/>
        <label>1</label>
        <note>catalytic</note>
    </ligand>
</feature>
<accession>A0A9W8B966</accession>
<dbReference type="InterPro" id="IPR014492">
    <property type="entry name" value="PolyA_polymerase"/>
</dbReference>
<dbReference type="Proteomes" id="UP001151582">
    <property type="component" value="Unassembled WGS sequence"/>
</dbReference>
<feature type="region of interest" description="Disordered" evidence="14">
    <location>
        <begin position="607"/>
        <end position="685"/>
    </location>
</feature>
<feature type="domain" description="Poly(A) polymerase central" evidence="17">
    <location>
        <begin position="207"/>
        <end position="352"/>
    </location>
</feature>
<name>A0A9W8B966_9FUNG</name>
<dbReference type="Pfam" id="PF04926">
    <property type="entry name" value="PAP_RNA-bind"/>
    <property type="match status" value="1"/>
</dbReference>
<keyword evidence="6 13" id="KW-0479">Metal-binding</keyword>
<comment type="cofactor">
    <cofactor evidence="13">
        <name>Mg(2+)</name>
        <dbReference type="ChEBI" id="CHEBI:18420"/>
    </cofactor>
    <text evidence="13">Binds 2 magnesium ions. Also active with manganese.</text>
</comment>
<feature type="binding site" evidence="13">
    <location>
        <position position="155"/>
    </location>
    <ligand>
        <name>Mg(2+)</name>
        <dbReference type="ChEBI" id="CHEBI:18420"/>
        <label>2</label>
        <note>catalytic</note>
    </ligand>
</feature>
<dbReference type="InterPro" id="IPR011068">
    <property type="entry name" value="NuclTrfase_I-like_C"/>
</dbReference>
<dbReference type="InterPro" id="IPR007010">
    <property type="entry name" value="PolA_pol_RNA-bd_dom"/>
</dbReference>
<dbReference type="GO" id="GO:0046872">
    <property type="term" value="F:metal ion binding"/>
    <property type="evidence" value="ECO:0007669"/>
    <property type="project" value="UniProtKB-KW"/>
</dbReference>
<comment type="catalytic activity">
    <reaction evidence="11">
        <text>RNA(n) + ATP = RNA(n)-3'-adenine ribonucleotide + diphosphate</text>
        <dbReference type="Rhea" id="RHEA:11332"/>
        <dbReference type="Rhea" id="RHEA-COMP:14527"/>
        <dbReference type="Rhea" id="RHEA-COMP:17347"/>
        <dbReference type="ChEBI" id="CHEBI:30616"/>
        <dbReference type="ChEBI" id="CHEBI:33019"/>
        <dbReference type="ChEBI" id="CHEBI:140395"/>
        <dbReference type="ChEBI" id="CHEBI:173115"/>
        <dbReference type="EC" id="2.7.7.19"/>
    </reaction>
</comment>
<evidence type="ECO:0000256" key="6">
    <source>
        <dbReference type="ARBA" id="ARBA00022723"/>
    </source>
</evidence>
<keyword evidence="7 11" id="KW-0547">Nucleotide-binding</keyword>
<evidence type="ECO:0000256" key="5">
    <source>
        <dbReference type="ARBA" id="ARBA00022679"/>
    </source>
</evidence>
<feature type="region of interest" description="Disordered" evidence="14">
    <location>
        <begin position="534"/>
        <end position="595"/>
    </location>
</feature>
<evidence type="ECO:0000256" key="13">
    <source>
        <dbReference type="PIRSR" id="PIRSR018425-2"/>
    </source>
</evidence>
<feature type="compositionally biased region" description="Low complexity" evidence="14">
    <location>
        <begin position="618"/>
        <end position="633"/>
    </location>
</feature>
<dbReference type="AlphaFoldDB" id="A0A9W8B966"/>
<evidence type="ECO:0000256" key="9">
    <source>
        <dbReference type="ARBA" id="ARBA00022842"/>
    </source>
</evidence>
<dbReference type="Pfam" id="PF04928">
    <property type="entry name" value="PAP_central"/>
    <property type="match status" value="1"/>
</dbReference>
<dbReference type="PANTHER" id="PTHR10682:SF10">
    <property type="entry name" value="POLYNUCLEOTIDE ADENYLYLTRANSFERASE"/>
    <property type="match status" value="1"/>
</dbReference>
<evidence type="ECO:0000256" key="7">
    <source>
        <dbReference type="ARBA" id="ARBA00022741"/>
    </source>
</evidence>
<feature type="domain" description="Poly(A) polymerase RNA-binding" evidence="16">
    <location>
        <begin position="354"/>
        <end position="540"/>
    </location>
</feature>
<keyword evidence="9 13" id="KW-0460">Magnesium</keyword>
<comment type="function">
    <text evidence="11">Polymerase that creates the 3'-poly(A) tail of mRNA's.</text>
</comment>
<keyword evidence="15" id="KW-0812">Transmembrane</keyword>
<dbReference type="GO" id="GO:0003723">
    <property type="term" value="F:RNA binding"/>
    <property type="evidence" value="ECO:0007669"/>
    <property type="project" value="UniProtKB-UniRule"/>
</dbReference>
<evidence type="ECO:0000313" key="20">
    <source>
        <dbReference type="Proteomes" id="UP001151582"/>
    </source>
</evidence>
<evidence type="ECO:0000256" key="11">
    <source>
        <dbReference type="PIRNR" id="PIRNR018425"/>
    </source>
</evidence>
<dbReference type="GO" id="GO:1990817">
    <property type="term" value="F:poly(A) RNA polymerase activity"/>
    <property type="evidence" value="ECO:0007669"/>
    <property type="project" value="UniProtKB-UniRule"/>
</dbReference>
<evidence type="ECO:0000259" key="16">
    <source>
        <dbReference type="Pfam" id="PF04926"/>
    </source>
</evidence>
<dbReference type="SUPFAM" id="SSF81631">
    <property type="entry name" value="PAP/OAS1 substrate-binding domain"/>
    <property type="match status" value="1"/>
</dbReference>
<feature type="binding site" evidence="12">
    <location>
        <position position="225"/>
    </location>
    <ligand>
        <name>ATP</name>
        <dbReference type="ChEBI" id="CHEBI:30616"/>
    </ligand>
</feature>
<dbReference type="FunFam" id="3.30.460.10:FF:000002">
    <property type="entry name" value="Poly(A) polymerase alpha, putative"/>
    <property type="match status" value="1"/>
</dbReference>
<evidence type="ECO:0000256" key="4">
    <source>
        <dbReference type="ARBA" id="ARBA00022664"/>
    </source>
</evidence>
<evidence type="ECO:0000256" key="2">
    <source>
        <dbReference type="ARBA" id="ARBA00004123"/>
    </source>
</evidence>
<feature type="compositionally biased region" description="Low complexity" evidence="14">
    <location>
        <begin position="646"/>
        <end position="659"/>
    </location>
</feature>
<dbReference type="Gene3D" id="3.30.70.590">
    <property type="entry name" value="Poly(A) polymerase predicted RNA binding domain"/>
    <property type="match status" value="1"/>
</dbReference>